<dbReference type="STRING" id="1387353.BSF38_05122"/>
<dbReference type="SUPFAM" id="SSF54211">
    <property type="entry name" value="Ribosomal protein S5 domain 2-like"/>
    <property type="match status" value="1"/>
</dbReference>
<dbReference type="Proteomes" id="UP000186309">
    <property type="component" value="Chromosome"/>
</dbReference>
<keyword evidence="2" id="KW-1185">Reference proteome</keyword>
<dbReference type="AlphaFoldDB" id="A0A1U7CX70"/>
<proteinExistence type="predicted"/>
<evidence type="ECO:0000313" key="2">
    <source>
        <dbReference type="Proteomes" id="UP000186309"/>
    </source>
</evidence>
<dbReference type="KEGG" id="pbor:BSF38_05122"/>
<dbReference type="EMBL" id="CP019082">
    <property type="protein sequence ID" value="APW63550.1"/>
    <property type="molecule type" value="Genomic_DNA"/>
</dbReference>
<dbReference type="InterPro" id="IPR020568">
    <property type="entry name" value="Ribosomal_Su5_D2-typ_SF"/>
</dbReference>
<reference evidence="2" key="1">
    <citation type="submission" date="2016-12" db="EMBL/GenBank/DDBJ databases">
        <title>Comparative genomics of four Isosphaeraceae planctomycetes: a common pool of plasmids and glycoside hydrolase genes.</title>
        <authorList>
            <person name="Ivanova A."/>
        </authorList>
    </citation>
    <scope>NUCLEOTIDE SEQUENCE [LARGE SCALE GENOMIC DNA]</scope>
    <source>
        <strain evidence="2">PX4</strain>
    </source>
</reference>
<sequence>MLAKLSSYTLIGIDAAPVEVEVDVSSASMPRTVLVGLAEAAVKESTHRVERAIVNSGYRRPGDRIVINLAPVRFPGERKPS</sequence>
<gene>
    <name evidence="1" type="primary">comM_2</name>
    <name evidence="1" type="ORF">BSF38_05122</name>
</gene>
<protein>
    <submittedName>
        <fullName evidence="1">Competence protein ComM</fullName>
    </submittedName>
</protein>
<dbReference type="Pfam" id="PF13541">
    <property type="entry name" value="ChlI"/>
    <property type="match status" value="1"/>
</dbReference>
<organism evidence="1 2">
    <name type="scientific">Paludisphaera borealis</name>
    <dbReference type="NCBI Taxonomy" id="1387353"/>
    <lineage>
        <taxon>Bacteria</taxon>
        <taxon>Pseudomonadati</taxon>
        <taxon>Planctomycetota</taxon>
        <taxon>Planctomycetia</taxon>
        <taxon>Isosphaerales</taxon>
        <taxon>Isosphaeraceae</taxon>
        <taxon>Paludisphaera</taxon>
    </lineage>
</organism>
<accession>A0A1U7CX70</accession>
<name>A0A1U7CX70_9BACT</name>
<evidence type="ECO:0000313" key="1">
    <source>
        <dbReference type="EMBL" id="APW63550.1"/>
    </source>
</evidence>